<evidence type="ECO:0000256" key="3">
    <source>
        <dbReference type="ARBA" id="ARBA00023125"/>
    </source>
</evidence>
<dbReference type="EMBL" id="MCFE01000005">
    <property type="protein sequence ID" value="ORY07819.1"/>
    <property type="molecule type" value="Genomic_DNA"/>
</dbReference>
<dbReference type="GO" id="GO:0031390">
    <property type="term" value="C:Ctf18 RFC-like complex"/>
    <property type="evidence" value="ECO:0007669"/>
    <property type="project" value="InterPro"/>
</dbReference>
<evidence type="ECO:0000256" key="2">
    <source>
        <dbReference type="ARBA" id="ARBA00022705"/>
    </source>
</evidence>
<dbReference type="InterPro" id="IPR018607">
    <property type="entry name" value="Ctf8"/>
</dbReference>
<organism evidence="7 8">
    <name type="scientific">Basidiobolus meristosporus CBS 931.73</name>
    <dbReference type="NCBI Taxonomy" id="1314790"/>
    <lineage>
        <taxon>Eukaryota</taxon>
        <taxon>Fungi</taxon>
        <taxon>Fungi incertae sedis</taxon>
        <taxon>Zoopagomycota</taxon>
        <taxon>Entomophthoromycotina</taxon>
        <taxon>Basidiobolomycetes</taxon>
        <taxon>Basidiobolales</taxon>
        <taxon>Basidiobolaceae</taxon>
        <taxon>Basidiobolus</taxon>
    </lineage>
</organism>
<evidence type="ECO:0000256" key="6">
    <source>
        <dbReference type="ARBA" id="ARBA00038447"/>
    </source>
</evidence>
<reference evidence="7 8" key="1">
    <citation type="submission" date="2016-07" db="EMBL/GenBank/DDBJ databases">
        <title>Pervasive Adenine N6-methylation of Active Genes in Fungi.</title>
        <authorList>
            <consortium name="DOE Joint Genome Institute"/>
            <person name="Mondo S.J."/>
            <person name="Dannebaum R.O."/>
            <person name="Kuo R.C."/>
            <person name="Labutti K."/>
            <person name="Haridas S."/>
            <person name="Kuo A."/>
            <person name="Salamov A."/>
            <person name="Ahrendt S.R."/>
            <person name="Lipzen A."/>
            <person name="Sullivan W."/>
            <person name="Andreopoulos W.B."/>
            <person name="Clum A."/>
            <person name="Lindquist E."/>
            <person name="Daum C."/>
            <person name="Ramamoorthy G.K."/>
            <person name="Gryganskyi A."/>
            <person name="Culley D."/>
            <person name="Magnuson J.K."/>
            <person name="James T.Y."/>
            <person name="O'Malley M.A."/>
            <person name="Stajich J.E."/>
            <person name="Spatafora J.W."/>
            <person name="Visel A."/>
            <person name="Grigoriev I.V."/>
        </authorList>
    </citation>
    <scope>NUCLEOTIDE SEQUENCE [LARGE SCALE GENOMIC DNA]</scope>
    <source>
        <strain evidence="7 8">CBS 931.73</strain>
    </source>
</reference>
<gene>
    <name evidence="7" type="ORF">K493DRAFT_310035</name>
</gene>
<keyword evidence="4" id="KW-0539">Nucleus</keyword>
<evidence type="ECO:0000313" key="7">
    <source>
        <dbReference type="EMBL" id="ORY07819.1"/>
    </source>
</evidence>
<evidence type="ECO:0008006" key="9">
    <source>
        <dbReference type="Google" id="ProtNLM"/>
    </source>
</evidence>
<evidence type="ECO:0000313" key="8">
    <source>
        <dbReference type="Proteomes" id="UP000193498"/>
    </source>
</evidence>
<accession>A0A1Y1ZC51</accession>
<evidence type="ECO:0000256" key="5">
    <source>
        <dbReference type="ARBA" id="ARBA00023306"/>
    </source>
</evidence>
<keyword evidence="3" id="KW-0238">DNA-binding</keyword>
<dbReference type="GO" id="GO:0003677">
    <property type="term" value="F:DNA binding"/>
    <property type="evidence" value="ECO:0007669"/>
    <property type="project" value="UniProtKB-KW"/>
</dbReference>
<keyword evidence="5" id="KW-0131">Cell cycle</keyword>
<protein>
    <recommendedName>
        <fullName evidence="9">Ctf8-domain-containing protein</fullName>
    </recommendedName>
</protein>
<keyword evidence="8" id="KW-1185">Reference proteome</keyword>
<dbReference type="STRING" id="1314790.A0A1Y1ZC51"/>
<keyword evidence="2" id="KW-0235">DNA replication</keyword>
<proteinExistence type="inferred from homology"/>
<dbReference type="PANTHER" id="PTHR28605">
    <property type="entry name" value="CTF8, CHROMOSOME TRANSMISSION FIDELITY FACTOR 8 HOMOLOG (S. CEREVISIAE)"/>
    <property type="match status" value="1"/>
</dbReference>
<dbReference type="InParanoid" id="A0A1Y1ZC51"/>
<dbReference type="Proteomes" id="UP000193498">
    <property type="component" value="Unassembled WGS sequence"/>
</dbReference>
<dbReference type="GO" id="GO:0007064">
    <property type="term" value="P:mitotic sister chromatid cohesion"/>
    <property type="evidence" value="ECO:0007669"/>
    <property type="project" value="InterPro"/>
</dbReference>
<evidence type="ECO:0000256" key="4">
    <source>
        <dbReference type="ARBA" id="ARBA00023242"/>
    </source>
</evidence>
<sequence length="128" mass="14471">MVQILLPATSVTSTQDHSREMILFELQGSLETSLEDLKSVKMGDITYNSHGDPILYIGNHKIEGSITKLRKPLALIKKLDKEKLSDISIADTDHLEYRMVTLIKQKYVFKARPDPVIAEDYKGISVLK</sequence>
<comment type="similarity">
    <text evidence="6">Belongs to the CTF8 family.</text>
</comment>
<dbReference type="PANTHER" id="PTHR28605:SF1">
    <property type="entry name" value="CHROMOSOME TRANSMISSION FIDELITY FACTOR 8"/>
    <property type="match status" value="1"/>
</dbReference>
<name>A0A1Y1ZC51_9FUNG</name>
<comment type="caution">
    <text evidence="7">The sequence shown here is derived from an EMBL/GenBank/DDBJ whole genome shotgun (WGS) entry which is preliminary data.</text>
</comment>
<dbReference type="AlphaFoldDB" id="A0A1Y1ZC51"/>
<dbReference type="OrthoDB" id="121932at2759"/>
<comment type="subcellular location">
    <subcellularLocation>
        <location evidence="1">Nucleus</location>
    </subcellularLocation>
</comment>
<dbReference type="Pfam" id="PF09696">
    <property type="entry name" value="Ctf8"/>
    <property type="match status" value="1"/>
</dbReference>
<dbReference type="GO" id="GO:0006260">
    <property type="term" value="P:DNA replication"/>
    <property type="evidence" value="ECO:0007669"/>
    <property type="project" value="UniProtKB-KW"/>
</dbReference>
<evidence type="ECO:0000256" key="1">
    <source>
        <dbReference type="ARBA" id="ARBA00004123"/>
    </source>
</evidence>
<dbReference type="FunCoup" id="A0A1Y1ZC51">
    <property type="interactions" value="48"/>
</dbReference>